<evidence type="ECO:0000313" key="3">
    <source>
        <dbReference type="EMBL" id="MEJ8646124.1"/>
    </source>
</evidence>
<keyword evidence="4" id="KW-1185">Reference proteome</keyword>
<dbReference type="Proteomes" id="UP001382904">
    <property type="component" value="Unassembled WGS sequence"/>
</dbReference>
<accession>A0ABU8UE06</accession>
<name>A0ABU8UE06_9ACTN</name>
<organism evidence="3 4">
    <name type="scientific">Streptomyces caledonius</name>
    <dbReference type="NCBI Taxonomy" id="3134107"/>
    <lineage>
        <taxon>Bacteria</taxon>
        <taxon>Bacillati</taxon>
        <taxon>Actinomycetota</taxon>
        <taxon>Actinomycetes</taxon>
        <taxon>Kitasatosporales</taxon>
        <taxon>Streptomycetaceae</taxon>
        <taxon>Streptomyces</taxon>
    </lineage>
</organism>
<feature type="signal peptide" evidence="1">
    <location>
        <begin position="1"/>
        <end position="26"/>
    </location>
</feature>
<evidence type="ECO:0000256" key="1">
    <source>
        <dbReference type="SAM" id="SignalP"/>
    </source>
</evidence>
<dbReference type="PROSITE" id="PS51257">
    <property type="entry name" value="PROKAR_LIPOPROTEIN"/>
    <property type="match status" value="1"/>
</dbReference>
<dbReference type="EMBL" id="JBBKAM010000004">
    <property type="protein sequence ID" value="MEJ8646124.1"/>
    <property type="molecule type" value="Genomic_DNA"/>
</dbReference>
<feature type="domain" description="DUF4232" evidence="2">
    <location>
        <begin position="47"/>
        <end position="187"/>
    </location>
</feature>
<protein>
    <submittedName>
        <fullName evidence="3">DUF4232 domain-containing protein</fullName>
    </submittedName>
</protein>
<keyword evidence="1" id="KW-0732">Signal</keyword>
<evidence type="ECO:0000259" key="2">
    <source>
        <dbReference type="Pfam" id="PF14016"/>
    </source>
</evidence>
<proteinExistence type="predicted"/>
<sequence>MRGQGRAKRIGAVAGAGALTPAWVLAGCDSVMEAIGESLPTGRAEPCPEGGVQLAEGEGSAAMGLRVADFQLVNCGSATYVLEGYPEIRPLLNGGHRPLHVDIGHGTNGVTSPATGGDAPPRRVTLQPGQAATTGLLWRNLFTDSTVPAAEGRVLELVPKPGAPRLTLRLSAPVDLGDTGKLGLSAWSALAR</sequence>
<evidence type="ECO:0000313" key="4">
    <source>
        <dbReference type="Proteomes" id="UP001382904"/>
    </source>
</evidence>
<reference evidence="3 4" key="1">
    <citation type="submission" date="2024-03" db="EMBL/GenBank/DDBJ databases">
        <title>Novel Streptomyces species of biotechnological and ecological value are a feature of Machair soil.</title>
        <authorList>
            <person name="Prole J.R."/>
            <person name="Goodfellow M."/>
            <person name="Allenby N."/>
            <person name="Ward A.C."/>
        </authorList>
    </citation>
    <scope>NUCLEOTIDE SEQUENCE [LARGE SCALE GENOMIC DNA]</scope>
    <source>
        <strain evidence="3 4">MS1.HAVA.3</strain>
    </source>
</reference>
<feature type="chain" id="PRO_5047024592" evidence="1">
    <location>
        <begin position="27"/>
        <end position="192"/>
    </location>
</feature>
<comment type="caution">
    <text evidence="3">The sequence shown here is derived from an EMBL/GenBank/DDBJ whole genome shotgun (WGS) entry which is preliminary data.</text>
</comment>
<dbReference type="InterPro" id="IPR025326">
    <property type="entry name" value="DUF4232"/>
</dbReference>
<gene>
    <name evidence="3" type="ORF">WKI68_42600</name>
</gene>
<dbReference type="Pfam" id="PF14016">
    <property type="entry name" value="DUF4232"/>
    <property type="match status" value="1"/>
</dbReference>